<keyword evidence="1" id="KW-0812">Transmembrane</keyword>
<evidence type="ECO:0000256" key="1">
    <source>
        <dbReference type="SAM" id="Phobius"/>
    </source>
</evidence>
<accession>X1J1Y1</accession>
<organism evidence="2">
    <name type="scientific">marine sediment metagenome</name>
    <dbReference type="NCBI Taxonomy" id="412755"/>
    <lineage>
        <taxon>unclassified sequences</taxon>
        <taxon>metagenomes</taxon>
        <taxon>ecological metagenomes</taxon>
    </lineage>
</organism>
<reference evidence="2" key="1">
    <citation type="journal article" date="2014" name="Front. Microbiol.">
        <title>High frequency of phylogenetically diverse reductive dehalogenase-homologous genes in deep subseafloor sedimentary metagenomes.</title>
        <authorList>
            <person name="Kawai M."/>
            <person name="Futagami T."/>
            <person name="Toyoda A."/>
            <person name="Takaki Y."/>
            <person name="Nishi S."/>
            <person name="Hori S."/>
            <person name="Arai W."/>
            <person name="Tsubouchi T."/>
            <person name="Morono Y."/>
            <person name="Uchiyama I."/>
            <person name="Ito T."/>
            <person name="Fujiyama A."/>
            <person name="Inagaki F."/>
            <person name="Takami H."/>
        </authorList>
    </citation>
    <scope>NUCLEOTIDE SEQUENCE</scope>
    <source>
        <strain evidence="2">Expedition CK06-06</strain>
    </source>
</reference>
<dbReference type="PROSITE" id="PS51257">
    <property type="entry name" value="PROKAR_LIPOPROTEIN"/>
    <property type="match status" value="1"/>
</dbReference>
<feature type="transmembrane region" description="Helical" evidence="1">
    <location>
        <begin position="63"/>
        <end position="85"/>
    </location>
</feature>
<proteinExistence type="predicted"/>
<feature type="transmembrane region" description="Helical" evidence="1">
    <location>
        <begin position="7"/>
        <end position="25"/>
    </location>
</feature>
<gene>
    <name evidence="2" type="ORF">S03H2_60193</name>
</gene>
<comment type="caution">
    <text evidence="2">The sequence shown here is derived from an EMBL/GenBank/DDBJ whole genome shotgun (WGS) entry which is preliminary data.</text>
</comment>
<keyword evidence="1" id="KW-1133">Transmembrane helix</keyword>
<protein>
    <submittedName>
        <fullName evidence="2">Uncharacterized protein</fullName>
    </submittedName>
</protein>
<sequence>MKIFLNVIGWIGFGIIGVSLPAVYSCAGPNVGMIGMCLVFSSWIGALGVVLLLIGGFLSRWRYWWIVALVMGIAYVSASIPGLYGMEAREAGRCAEHQLEYTINYGIWIMVLLPGLACIIGGIVMQRLSH</sequence>
<feature type="transmembrane region" description="Helical" evidence="1">
    <location>
        <begin position="31"/>
        <end position="54"/>
    </location>
</feature>
<feature type="transmembrane region" description="Helical" evidence="1">
    <location>
        <begin position="105"/>
        <end position="125"/>
    </location>
</feature>
<evidence type="ECO:0000313" key="2">
    <source>
        <dbReference type="EMBL" id="GAH87957.1"/>
    </source>
</evidence>
<name>X1J1Y1_9ZZZZ</name>
<dbReference type="AlphaFoldDB" id="X1J1Y1"/>
<keyword evidence="1" id="KW-0472">Membrane</keyword>
<feature type="non-terminal residue" evidence="2">
    <location>
        <position position="130"/>
    </location>
</feature>
<dbReference type="EMBL" id="BARU01038769">
    <property type="protein sequence ID" value="GAH87957.1"/>
    <property type="molecule type" value="Genomic_DNA"/>
</dbReference>